<dbReference type="RefSeq" id="WP_018967045.1">
    <property type="nucleotide sequence ID" value="NZ_KB899213.1"/>
</dbReference>
<reference evidence="1 2" key="1">
    <citation type="submission" date="2013-08" db="EMBL/GenBank/DDBJ databases">
        <authorList>
            <person name="Weinstock G."/>
            <person name="Sodergren E."/>
            <person name="Wylie T."/>
            <person name="Fulton L."/>
            <person name="Fulton R."/>
            <person name="Fronick C."/>
            <person name="O'Laughlin M."/>
            <person name="Godfrey J."/>
            <person name="Miner T."/>
            <person name="Herter B."/>
            <person name="Appelbaum E."/>
            <person name="Cordes M."/>
            <person name="Lek S."/>
            <person name="Wollam A."/>
            <person name="Pepin K.H."/>
            <person name="Palsikar V.B."/>
            <person name="Mitreva M."/>
            <person name="Wilson R.K."/>
        </authorList>
    </citation>
    <scope>NUCLEOTIDE SEQUENCE [LARGE SCALE GENOMIC DNA]</scope>
    <source>
        <strain evidence="1 2">ATCC 15930</strain>
    </source>
</reference>
<dbReference type="HOGENOM" id="CLU_128187_0_0_10"/>
<dbReference type="eggNOG" id="ENOG502ZPVP">
    <property type="taxonomic scope" value="Bacteria"/>
</dbReference>
<sequence>MVRTITIFFIGILLSLSCGISNSQQIALKSKNQDTLFVTTQSNDSFCISYLALRQGGAKKTLTKVYCMDGSSIDFLGNFKGEDRQERIGIYAIYNAAVDGSKFLFFDYLDRKAYITYAYFSDCRPEYTSLDFEHRCVVLRSIDSFPSESKDTLDIGKKQEYVICGKKYQFVKAGIKSIIY</sequence>
<protein>
    <recommendedName>
        <fullName evidence="3">Lipoprotein</fullName>
    </recommendedName>
</protein>
<dbReference type="PROSITE" id="PS51257">
    <property type="entry name" value="PROKAR_LIPOPROTEIN"/>
    <property type="match status" value="1"/>
</dbReference>
<accession>A0A069QFU8</accession>
<evidence type="ECO:0000313" key="1">
    <source>
        <dbReference type="EMBL" id="KDR50909.1"/>
    </source>
</evidence>
<organism evidence="1 2">
    <name type="scientific">Hoylesella loescheii DSM 19665 = JCM 12249 = ATCC 15930</name>
    <dbReference type="NCBI Taxonomy" id="1122985"/>
    <lineage>
        <taxon>Bacteria</taxon>
        <taxon>Pseudomonadati</taxon>
        <taxon>Bacteroidota</taxon>
        <taxon>Bacteroidia</taxon>
        <taxon>Bacteroidales</taxon>
        <taxon>Prevotellaceae</taxon>
        <taxon>Hoylesella</taxon>
    </lineage>
</organism>
<evidence type="ECO:0008006" key="3">
    <source>
        <dbReference type="Google" id="ProtNLM"/>
    </source>
</evidence>
<name>A0A069QFU8_HOYLO</name>
<proteinExistence type="predicted"/>
<dbReference type="AlphaFoldDB" id="A0A069QFU8"/>
<keyword evidence="2" id="KW-1185">Reference proteome</keyword>
<dbReference type="EMBL" id="JNGW01000132">
    <property type="protein sequence ID" value="KDR50909.1"/>
    <property type="molecule type" value="Genomic_DNA"/>
</dbReference>
<evidence type="ECO:0000313" key="2">
    <source>
        <dbReference type="Proteomes" id="UP000027442"/>
    </source>
</evidence>
<dbReference type="PATRIC" id="fig|1122985.7.peg.3144"/>
<comment type="caution">
    <text evidence="1">The sequence shown here is derived from an EMBL/GenBank/DDBJ whole genome shotgun (WGS) entry which is preliminary data.</text>
</comment>
<gene>
    <name evidence="1" type="ORF">HMPREF1991_03039</name>
</gene>
<dbReference type="Proteomes" id="UP000027442">
    <property type="component" value="Unassembled WGS sequence"/>
</dbReference>